<sequence>MLYVLPDSAHRYKISIGTEDQLAKNWMPPPKDGGKATLRGPIWDHSEDKALANAWLVVSKDGITSTDQKGGNALLPSTTSCDLGVTSAFIVPRTLSQSAGSCYDWR</sequence>
<dbReference type="Proteomes" id="UP000434957">
    <property type="component" value="Unassembled WGS sequence"/>
</dbReference>
<dbReference type="EMBL" id="QXFT01009318">
    <property type="protein sequence ID" value="KAE9262900.1"/>
    <property type="molecule type" value="Genomic_DNA"/>
</dbReference>
<reference evidence="1 3" key="1">
    <citation type="submission" date="2018-09" db="EMBL/GenBank/DDBJ databases">
        <title>Genomic investigation of the strawberry pathogen Phytophthora fragariae indicates pathogenicity is determined by transcriptional variation in three key races.</title>
        <authorList>
            <person name="Adams T.M."/>
            <person name="Armitage A.D."/>
            <person name="Sobczyk M.K."/>
            <person name="Bates H.J."/>
            <person name="Dunwell J.M."/>
            <person name="Nellist C.F."/>
            <person name="Harrison R.J."/>
        </authorList>
    </citation>
    <scope>NUCLEOTIDE SEQUENCE [LARGE SCALE GENOMIC DNA]</scope>
    <source>
        <strain evidence="1 3">SCRP249</strain>
        <strain evidence="2 4">SCRP333</strain>
    </source>
</reference>
<evidence type="ECO:0000313" key="4">
    <source>
        <dbReference type="Proteomes" id="UP000434957"/>
    </source>
</evidence>
<dbReference type="Proteomes" id="UP000429607">
    <property type="component" value="Unassembled WGS sequence"/>
</dbReference>
<organism evidence="1 3">
    <name type="scientific">Phytophthora rubi</name>
    <dbReference type="NCBI Taxonomy" id="129364"/>
    <lineage>
        <taxon>Eukaryota</taxon>
        <taxon>Sar</taxon>
        <taxon>Stramenopiles</taxon>
        <taxon>Oomycota</taxon>
        <taxon>Peronosporomycetes</taxon>
        <taxon>Peronosporales</taxon>
        <taxon>Peronosporaceae</taxon>
        <taxon>Phytophthora</taxon>
    </lineage>
</organism>
<proteinExistence type="predicted"/>
<evidence type="ECO:0000313" key="1">
    <source>
        <dbReference type="EMBL" id="KAE8954866.1"/>
    </source>
</evidence>
<comment type="caution">
    <text evidence="1">The sequence shown here is derived from an EMBL/GenBank/DDBJ whole genome shotgun (WGS) entry which is preliminary data.</text>
</comment>
<protein>
    <submittedName>
        <fullName evidence="1">Uncharacterized protein</fullName>
    </submittedName>
</protein>
<name>A0A6A3GEA3_9STRA</name>
<keyword evidence="4" id="KW-1185">Reference proteome</keyword>
<dbReference type="EMBL" id="QXFV01009572">
    <property type="protein sequence ID" value="KAE8954866.1"/>
    <property type="molecule type" value="Genomic_DNA"/>
</dbReference>
<accession>A0A6A3GEA3</accession>
<gene>
    <name evidence="1" type="ORF">PR001_g32325</name>
    <name evidence="2" type="ORF">PR003_g33363</name>
</gene>
<evidence type="ECO:0000313" key="2">
    <source>
        <dbReference type="EMBL" id="KAE9262900.1"/>
    </source>
</evidence>
<evidence type="ECO:0000313" key="3">
    <source>
        <dbReference type="Proteomes" id="UP000429607"/>
    </source>
</evidence>
<dbReference type="AlphaFoldDB" id="A0A6A3GEA3"/>